<dbReference type="Proteomes" id="UP000176651">
    <property type="component" value="Unassembled WGS sequence"/>
</dbReference>
<protein>
    <recommendedName>
        <fullName evidence="3">DUF721 domain-containing protein</fullName>
    </recommendedName>
</protein>
<organism evidence="1 2">
    <name type="scientific">candidate division Kazan bacterium RBG_13_50_9</name>
    <dbReference type="NCBI Taxonomy" id="1798535"/>
    <lineage>
        <taxon>Bacteria</taxon>
        <taxon>Bacteria division Kazan-3B-28</taxon>
    </lineage>
</organism>
<evidence type="ECO:0000313" key="2">
    <source>
        <dbReference type="Proteomes" id="UP000176651"/>
    </source>
</evidence>
<reference evidence="1 2" key="1">
    <citation type="journal article" date="2016" name="Nat. Commun.">
        <title>Thousands of microbial genomes shed light on interconnected biogeochemical processes in an aquifer system.</title>
        <authorList>
            <person name="Anantharaman K."/>
            <person name="Brown C.T."/>
            <person name="Hug L.A."/>
            <person name="Sharon I."/>
            <person name="Castelle C.J."/>
            <person name="Probst A.J."/>
            <person name="Thomas B.C."/>
            <person name="Singh A."/>
            <person name="Wilkins M.J."/>
            <person name="Karaoz U."/>
            <person name="Brodie E.L."/>
            <person name="Williams K.H."/>
            <person name="Hubbard S.S."/>
            <person name="Banfield J.F."/>
        </authorList>
    </citation>
    <scope>NUCLEOTIDE SEQUENCE [LARGE SCALE GENOMIC DNA]</scope>
</reference>
<proteinExistence type="predicted"/>
<comment type="caution">
    <text evidence="1">The sequence shown here is derived from an EMBL/GenBank/DDBJ whole genome shotgun (WGS) entry which is preliminary data.</text>
</comment>
<dbReference type="EMBL" id="META01000003">
    <property type="protein sequence ID" value="OGB74268.1"/>
    <property type="molecule type" value="Genomic_DNA"/>
</dbReference>
<dbReference type="AlphaFoldDB" id="A0A1F4NSL5"/>
<accession>A0A1F4NSL5</accession>
<evidence type="ECO:0008006" key="3">
    <source>
        <dbReference type="Google" id="ProtNLM"/>
    </source>
</evidence>
<gene>
    <name evidence="1" type="ORF">A2V68_00690</name>
</gene>
<sequence>MSKILPEGARQLKSRAQVEGAQVCKLWHEYAARFLLSKAMEAHEAMNFRDGVLTIEVTDLTYLFEIKACRPKVIGLINKVMDGGLVKRVRYRM</sequence>
<dbReference type="STRING" id="1798535.A2V68_00690"/>
<evidence type="ECO:0000313" key="1">
    <source>
        <dbReference type="EMBL" id="OGB74268.1"/>
    </source>
</evidence>
<name>A0A1F4NSL5_UNCK3</name>